<evidence type="ECO:0000313" key="4">
    <source>
        <dbReference type="Proteomes" id="UP000694392"/>
    </source>
</evidence>
<dbReference type="GO" id="GO:0071011">
    <property type="term" value="C:precatalytic spliceosome"/>
    <property type="evidence" value="ECO:0007669"/>
    <property type="project" value="TreeGrafter"/>
</dbReference>
<dbReference type="Ensembl" id="ENSSPUT00000000123.1">
    <property type="protein sequence ID" value="ENSSPUP00000000111.1"/>
    <property type="gene ID" value="ENSSPUG00000000098.1"/>
</dbReference>
<protein>
    <recommendedName>
        <fullName evidence="2">SAP domain-containing protein</fullName>
    </recommendedName>
</protein>
<feature type="compositionally biased region" description="Low complexity" evidence="1">
    <location>
        <begin position="596"/>
        <end position="611"/>
    </location>
</feature>
<feature type="compositionally biased region" description="Basic and acidic residues" evidence="1">
    <location>
        <begin position="225"/>
        <end position="234"/>
    </location>
</feature>
<feature type="compositionally biased region" description="Basic and acidic residues" evidence="1">
    <location>
        <begin position="33"/>
        <end position="58"/>
    </location>
</feature>
<dbReference type="InterPro" id="IPR036361">
    <property type="entry name" value="SAP_dom_sf"/>
</dbReference>
<evidence type="ECO:0000256" key="1">
    <source>
        <dbReference type="SAM" id="MobiDB-lite"/>
    </source>
</evidence>
<dbReference type="GO" id="GO:0003723">
    <property type="term" value="F:RNA binding"/>
    <property type="evidence" value="ECO:0007669"/>
    <property type="project" value="TreeGrafter"/>
</dbReference>
<dbReference type="Pfam" id="PF02037">
    <property type="entry name" value="SAP"/>
    <property type="match status" value="1"/>
</dbReference>
<dbReference type="GeneTree" id="ENSGT00710000106790"/>
<feature type="compositionally biased region" description="Pro residues" evidence="1">
    <location>
        <begin position="530"/>
        <end position="546"/>
    </location>
</feature>
<feature type="compositionally biased region" description="Acidic residues" evidence="1">
    <location>
        <begin position="402"/>
        <end position="412"/>
    </location>
</feature>
<dbReference type="Gene3D" id="1.10.720.30">
    <property type="entry name" value="SAP domain"/>
    <property type="match status" value="1"/>
</dbReference>
<feature type="compositionally biased region" description="Basic and acidic residues" evidence="1">
    <location>
        <begin position="414"/>
        <end position="432"/>
    </location>
</feature>
<dbReference type="Proteomes" id="UP000694392">
    <property type="component" value="Unplaced"/>
</dbReference>
<feature type="domain" description="SAP" evidence="2">
    <location>
        <begin position="118"/>
        <end position="152"/>
    </location>
</feature>
<feature type="region of interest" description="Disordered" evidence="1">
    <location>
        <begin position="201"/>
        <end position="782"/>
    </location>
</feature>
<evidence type="ECO:0000313" key="3">
    <source>
        <dbReference type="Ensembl" id="ENSSPUP00000000111.1"/>
    </source>
</evidence>
<feature type="compositionally biased region" description="Low complexity" evidence="1">
    <location>
        <begin position="656"/>
        <end position="666"/>
    </location>
</feature>
<dbReference type="InterPro" id="IPR003034">
    <property type="entry name" value="SAP_dom"/>
</dbReference>
<reference evidence="3" key="1">
    <citation type="submission" date="2025-08" db="UniProtKB">
        <authorList>
            <consortium name="Ensembl"/>
        </authorList>
    </citation>
    <scope>IDENTIFICATION</scope>
</reference>
<feature type="compositionally biased region" description="Basic and acidic residues" evidence="1">
    <location>
        <begin position="201"/>
        <end position="210"/>
    </location>
</feature>
<dbReference type="SUPFAM" id="SSF68906">
    <property type="entry name" value="SAP domain"/>
    <property type="match status" value="1"/>
</dbReference>
<name>A0A8D0L176_SPHPU</name>
<feature type="region of interest" description="Disordered" evidence="1">
    <location>
        <begin position="1"/>
        <end position="110"/>
    </location>
</feature>
<dbReference type="PANTHER" id="PTHR46589:SF1">
    <property type="entry name" value="APOPTOTIC CHROMATIN CONDENSATION INDUCER IN THE NUCLEUS"/>
    <property type="match status" value="1"/>
</dbReference>
<dbReference type="InterPro" id="IPR052793">
    <property type="entry name" value="EJC-associated_protein"/>
</dbReference>
<dbReference type="AlphaFoldDB" id="A0A8D0L176"/>
<feature type="compositionally biased region" description="Basic and acidic residues" evidence="1">
    <location>
        <begin position="667"/>
        <end position="678"/>
    </location>
</feature>
<feature type="compositionally biased region" description="Low complexity" evidence="1">
    <location>
        <begin position="321"/>
        <end position="330"/>
    </location>
</feature>
<dbReference type="PANTHER" id="PTHR46589">
    <property type="entry name" value="APOPTOTIC CHROMATIN CONDENSATION INDUCER IN THE NUCLEUS"/>
    <property type="match status" value="1"/>
</dbReference>
<feature type="compositionally biased region" description="Acidic residues" evidence="1">
    <location>
        <begin position="275"/>
        <end position="303"/>
    </location>
</feature>
<feature type="compositionally biased region" description="Basic and acidic residues" evidence="1">
    <location>
        <begin position="335"/>
        <end position="344"/>
    </location>
</feature>
<accession>A0A8D0L176</accession>
<organism evidence="3 4">
    <name type="scientific">Sphenodon punctatus</name>
    <name type="common">Tuatara</name>
    <name type="synonym">Hatteria punctata</name>
    <dbReference type="NCBI Taxonomy" id="8508"/>
    <lineage>
        <taxon>Eukaryota</taxon>
        <taxon>Metazoa</taxon>
        <taxon>Chordata</taxon>
        <taxon>Craniata</taxon>
        <taxon>Vertebrata</taxon>
        <taxon>Euteleostomi</taxon>
        <taxon>Lepidosauria</taxon>
        <taxon>Sphenodontia</taxon>
        <taxon>Sphenodontidae</taxon>
        <taxon>Sphenodon</taxon>
    </lineage>
</organism>
<dbReference type="SMART" id="SM00513">
    <property type="entry name" value="SAP"/>
    <property type="match status" value="1"/>
</dbReference>
<feature type="compositionally biased region" description="Basic and acidic residues" evidence="1">
    <location>
        <begin position="444"/>
        <end position="459"/>
    </location>
</feature>
<proteinExistence type="predicted"/>
<reference evidence="3" key="2">
    <citation type="submission" date="2025-09" db="UniProtKB">
        <authorList>
            <consortium name="Ensembl"/>
        </authorList>
    </citation>
    <scope>IDENTIFICATION</scope>
</reference>
<keyword evidence="4" id="KW-1185">Reference proteome</keyword>
<evidence type="ECO:0000259" key="2">
    <source>
        <dbReference type="PROSITE" id="PS50800"/>
    </source>
</evidence>
<sequence length="782" mass="85344">MATGPSSAERFRRGTETAESPLPGWAKHGSRPPTDRESDWKYSKAERKHPRGDFRVGDRWPNPFRKYTSVAEGRSEASGGFPEVADSFRSLPDEGGGQAAAPHKMADGEEVTLDGRPLQALRVADLKAALEQRGLAKSGQKSALIKRLRGALMLENLQKHSTPHTTFQPNSQIGEEMSQNSFIKQYLEKQQELLRQRLEREAREAADTEGKSCFMSRDQEDSDEERARRQERRSTRVRQARTTKTLESLQSVGKEELEAQHRGRRSTPRVAIKPEDDDEEEEEEEDDDEEEEEEEEEDEEEESPSVLARRVLERKGLSGIPVPQKEQAAPEPQPAEERAADTRGPETALPLASQPQAGPQPGEAGQTTSSQPGDKREPAPRLKEEERETGALGAPEVKDADQEPEAPWEVEEPGPPKEEAAPGILKEERAELQEEGVFGPPEPQEERGAGHKLLKDKAADQAPQLQEVGVTEVPEPREKGEAQADEDPEQAVEAPGTLEKATAAAALTQGSPSPPELMEAQCPQQAPSGDEPPPPLLTKEAPPSPAPRVDEAPPQLSRTSPPTQEPPPAATAKPIVRETEPRRLPSPLPRRRPRGRSSSSRSSSSSNSSSSRSRDSSGSRSRKRRSRSGSSESPARKRRASGSHSGSDRPKRSRSRSWSGSRSSSDSSRKSHSPESSRDSSNFPRTKEPSAPGELAPHSSPQAQQEAPPTPKTEKRMAPSLPPAPQRRPSHTHQHGASTEPQRPALQRGNSDPPVPSEAAASAVEGPGGEPQPPAERRHSNA</sequence>
<feature type="compositionally biased region" description="Basic and acidic residues" evidence="1">
    <location>
        <begin position="373"/>
        <end position="389"/>
    </location>
</feature>
<dbReference type="PROSITE" id="PS50800">
    <property type="entry name" value="SAP"/>
    <property type="match status" value="1"/>
</dbReference>
<dbReference type="GO" id="GO:0008380">
    <property type="term" value="P:RNA splicing"/>
    <property type="evidence" value="ECO:0007669"/>
    <property type="project" value="TreeGrafter"/>
</dbReference>
<dbReference type="GO" id="GO:0061574">
    <property type="term" value="C:ASAP complex"/>
    <property type="evidence" value="ECO:0007669"/>
    <property type="project" value="TreeGrafter"/>
</dbReference>